<keyword evidence="2" id="KW-1185">Reference proteome</keyword>
<protein>
    <submittedName>
        <fullName evidence="3">Uncharacterized protein</fullName>
    </submittedName>
</protein>
<name>A0A915IM31_ROMCU</name>
<dbReference type="Proteomes" id="UP000887565">
    <property type="component" value="Unplaced"/>
</dbReference>
<dbReference type="WBParaSite" id="nRc.2.0.1.t14870-RA">
    <property type="protein sequence ID" value="nRc.2.0.1.t14870-RA"/>
    <property type="gene ID" value="nRc.2.0.1.g14870"/>
</dbReference>
<reference evidence="3" key="1">
    <citation type="submission" date="2022-11" db="UniProtKB">
        <authorList>
            <consortium name="WormBaseParasite"/>
        </authorList>
    </citation>
    <scope>IDENTIFICATION</scope>
</reference>
<feature type="compositionally biased region" description="Low complexity" evidence="1">
    <location>
        <begin position="50"/>
        <end position="62"/>
    </location>
</feature>
<dbReference type="AlphaFoldDB" id="A0A915IM31"/>
<evidence type="ECO:0000256" key="1">
    <source>
        <dbReference type="SAM" id="MobiDB-lite"/>
    </source>
</evidence>
<sequence length="262" mass="28898">MSSTSLDDSIKLRLIADKALDTEAVSHIDSDRAKTPGGDLDDDGDKSVASDSSTISNKSFSSTRKCRHSSSHGSSVIDDIRQDDAPASNDPQAVMPEFLDDPLVKRQRLSLQPKTKLIATQELSTCFEETKARKEHYAQMAIPDCNVAIAPAIDNNLRLSLELANKWPVRVDKCLHNINQALLECAFPLIAILNEIEKGNGDLSYIQKAVCHSLHHFSLVLHNVMVDRPFEILRILGINTKILLQISSVDVASDENVQQCLD</sequence>
<accession>A0A915IM31</accession>
<organism evidence="2 3">
    <name type="scientific">Romanomermis culicivorax</name>
    <name type="common">Nematode worm</name>
    <dbReference type="NCBI Taxonomy" id="13658"/>
    <lineage>
        <taxon>Eukaryota</taxon>
        <taxon>Metazoa</taxon>
        <taxon>Ecdysozoa</taxon>
        <taxon>Nematoda</taxon>
        <taxon>Enoplea</taxon>
        <taxon>Dorylaimia</taxon>
        <taxon>Mermithida</taxon>
        <taxon>Mermithoidea</taxon>
        <taxon>Mermithidae</taxon>
        <taxon>Romanomermis</taxon>
    </lineage>
</organism>
<feature type="compositionally biased region" description="Basic and acidic residues" evidence="1">
    <location>
        <begin position="25"/>
        <end position="34"/>
    </location>
</feature>
<evidence type="ECO:0000313" key="3">
    <source>
        <dbReference type="WBParaSite" id="nRc.2.0.1.t14870-RA"/>
    </source>
</evidence>
<proteinExistence type="predicted"/>
<feature type="region of interest" description="Disordered" evidence="1">
    <location>
        <begin position="25"/>
        <end position="95"/>
    </location>
</feature>
<evidence type="ECO:0000313" key="2">
    <source>
        <dbReference type="Proteomes" id="UP000887565"/>
    </source>
</evidence>